<dbReference type="Pfam" id="PF03372">
    <property type="entry name" value="Exo_endo_phos"/>
    <property type="match status" value="1"/>
</dbReference>
<evidence type="ECO:0000259" key="1">
    <source>
        <dbReference type="Pfam" id="PF03372"/>
    </source>
</evidence>
<keyword evidence="3" id="KW-1185">Reference proteome</keyword>
<dbReference type="Proteomes" id="UP001202961">
    <property type="component" value="Unassembled WGS sequence"/>
</dbReference>
<proteinExistence type="predicted"/>
<keyword evidence="2" id="KW-0540">Nuclease</keyword>
<reference evidence="2 3" key="1">
    <citation type="journal article" date="2022" name="Syst. Appl. Microbiol.">
        <title>Rhodopirellula aestuarii sp. nov., a novel member of the genus Rhodopirellula isolated from brackish sediments collected in the Tagus River estuary, Portugal.</title>
        <authorList>
            <person name="Vitorino I.R."/>
            <person name="Klimek D."/>
            <person name="Calusinska M."/>
            <person name="Lobo-da-Cunha A."/>
            <person name="Vasconcelos V."/>
            <person name="Lage O.M."/>
        </authorList>
    </citation>
    <scope>NUCLEOTIDE SEQUENCE [LARGE SCALE GENOMIC DNA]</scope>
    <source>
        <strain evidence="2 3">ICT_H3.1</strain>
    </source>
</reference>
<feature type="domain" description="Endonuclease/exonuclease/phosphatase" evidence="1">
    <location>
        <begin position="43"/>
        <end position="355"/>
    </location>
</feature>
<protein>
    <submittedName>
        <fullName evidence="2">Endonuclease/exonuclease/phosphatase family protein</fullName>
    </submittedName>
</protein>
<keyword evidence="2" id="KW-0255">Endonuclease</keyword>
<dbReference type="InterPro" id="IPR036691">
    <property type="entry name" value="Endo/exonu/phosph_ase_sf"/>
</dbReference>
<dbReference type="RefSeq" id="WP_250933315.1">
    <property type="nucleotide sequence ID" value="NZ_JAMQBK010000117.1"/>
</dbReference>
<name>A0ABT0UD57_9BACT</name>
<gene>
    <name evidence="2" type="ORF">NB063_30465</name>
</gene>
<dbReference type="Gene3D" id="3.60.10.10">
    <property type="entry name" value="Endonuclease/exonuclease/phosphatase"/>
    <property type="match status" value="1"/>
</dbReference>
<dbReference type="SUPFAM" id="SSF56219">
    <property type="entry name" value="DNase I-like"/>
    <property type="match status" value="1"/>
</dbReference>
<evidence type="ECO:0000313" key="2">
    <source>
        <dbReference type="EMBL" id="MCM2374967.1"/>
    </source>
</evidence>
<dbReference type="EMBL" id="JAMQBK010000117">
    <property type="protein sequence ID" value="MCM2374967.1"/>
    <property type="molecule type" value="Genomic_DNA"/>
</dbReference>
<evidence type="ECO:0000313" key="3">
    <source>
        <dbReference type="Proteomes" id="UP001202961"/>
    </source>
</evidence>
<sequence>MPTITHGESPLPRSQTIRVASMNVSLYGDVAGQTAARLAGGADGQAIKLSRIIRTIRPDILLLCEIDHEPDAVTVNRFADGYLNATRADSTQPIDYPYRWSIPTNTGQIAGLDLDNDGKTILPNDAWGFGLYPGQYAMAVLSRFPIDRNATRTFQNFLWSDLPGALRPIDPESGEVYYSDVVWKRLRLSSKNHADVPIEIPQSGGGTRTLHLLVSHPTPPVFDGPEDRNGRRNHDEIRFWREYVCSPEADFLIDDAGVSGGLKRDEWFVIAGDLNSDPVHGDSRQEGIRDLLRCPRVRDVAPESAAHGVATALFGTRRVRVDYVLPSVDIEVTESGVVWPEPDSPLGRCLDATDHRMVWIDFQIPSE</sequence>
<comment type="caution">
    <text evidence="2">The sequence shown here is derived from an EMBL/GenBank/DDBJ whole genome shotgun (WGS) entry which is preliminary data.</text>
</comment>
<accession>A0ABT0UD57</accession>
<keyword evidence="2" id="KW-0378">Hydrolase</keyword>
<dbReference type="GO" id="GO:0004519">
    <property type="term" value="F:endonuclease activity"/>
    <property type="evidence" value="ECO:0007669"/>
    <property type="project" value="UniProtKB-KW"/>
</dbReference>
<organism evidence="2 3">
    <name type="scientific">Aporhodopirellula aestuarii</name>
    <dbReference type="NCBI Taxonomy" id="2950107"/>
    <lineage>
        <taxon>Bacteria</taxon>
        <taxon>Pseudomonadati</taxon>
        <taxon>Planctomycetota</taxon>
        <taxon>Planctomycetia</taxon>
        <taxon>Pirellulales</taxon>
        <taxon>Pirellulaceae</taxon>
        <taxon>Aporhodopirellula</taxon>
    </lineage>
</organism>
<dbReference type="InterPro" id="IPR005135">
    <property type="entry name" value="Endo/exonuclease/phosphatase"/>
</dbReference>